<organism evidence="1">
    <name type="scientific">viral metagenome</name>
    <dbReference type="NCBI Taxonomy" id="1070528"/>
    <lineage>
        <taxon>unclassified sequences</taxon>
        <taxon>metagenomes</taxon>
        <taxon>organismal metagenomes</taxon>
    </lineage>
</organism>
<protein>
    <submittedName>
        <fullName evidence="1">Putative tail tubular protein</fullName>
    </submittedName>
</protein>
<sequence>MANKVDAHFVDCTPGTGTPTTWSSTRTAIKKSADWVTIVIGEGSAGCMFLNNSYEQLAGVENPPFNLTYNARQDINGYIYTGSGRHTSGAYSGKVAPCKIDTDFNIVADWPVETDIWNTDVDSVLTHCRPTEDGLFVYALTWNGVGGQQSNHLAKLTADTGELVWQLTDAEVPSTIGAWDFGILANGNIIVDRYDKKAHTGNAFPAILSGEDKSVVSQYEDAAEDNRTFLASARRIIVKEDLGRWFSCGVSSVFPLTVATGSVLCWELGSGANLARLWEWQGADVHTILGMAYKNNYLYCAGTRITYDGAYAAIWKINIYTGTVDAYNDPGFGLQDVFIKGDGTVVATRNNQSQSLFIEYDDNLNILNTYNRDDTPISAWQVYRAEAVPEALLYGSATVTTEVSQGRTVAYPQDYSHLEGETCQVLADGWVHPDVVISGGEATLNDTYTTTHVGLQYTSKLLPMKPDGELYIKRIAKIFLQFVDTLGGLFGETEDSLDTVISRNAGDPMDDSPPLFTGEKELSFPGSYNRQGDIWVEQYQQLPMKLIGIVAQTEMSDGS</sequence>
<name>A0A6M3IK27_9ZZZZ</name>
<proteinExistence type="predicted"/>
<dbReference type="AlphaFoldDB" id="A0A6M3IK27"/>
<gene>
    <name evidence="1" type="ORF">MM415B01630_0004</name>
</gene>
<accession>A0A6M3IK27</accession>
<reference evidence="1" key="1">
    <citation type="submission" date="2020-03" db="EMBL/GenBank/DDBJ databases">
        <title>The deep terrestrial virosphere.</title>
        <authorList>
            <person name="Holmfeldt K."/>
            <person name="Nilsson E."/>
            <person name="Simone D."/>
            <person name="Lopez-Fernandez M."/>
            <person name="Wu X."/>
            <person name="de Brujin I."/>
            <person name="Lundin D."/>
            <person name="Andersson A."/>
            <person name="Bertilsson S."/>
            <person name="Dopson M."/>
        </authorList>
    </citation>
    <scope>NUCLEOTIDE SEQUENCE</scope>
    <source>
        <strain evidence="1">MM415B01630</strain>
    </source>
</reference>
<evidence type="ECO:0000313" key="1">
    <source>
        <dbReference type="EMBL" id="QJA57488.1"/>
    </source>
</evidence>
<dbReference type="EMBL" id="MT141276">
    <property type="protein sequence ID" value="QJA57488.1"/>
    <property type="molecule type" value="Genomic_DNA"/>
</dbReference>